<evidence type="ECO:0000313" key="2">
    <source>
        <dbReference type="Proteomes" id="UP000324222"/>
    </source>
</evidence>
<evidence type="ECO:0000313" key="1">
    <source>
        <dbReference type="EMBL" id="MPC38461.1"/>
    </source>
</evidence>
<organism evidence="1 2">
    <name type="scientific">Portunus trituberculatus</name>
    <name type="common">Swimming crab</name>
    <name type="synonym">Neptunus trituberculatus</name>
    <dbReference type="NCBI Taxonomy" id="210409"/>
    <lineage>
        <taxon>Eukaryota</taxon>
        <taxon>Metazoa</taxon>
        <taxon>Ecdysozoa</taxon>
        <taxon>Arthropoda</taxon>
        <taxon>Crustacea</taxon>
        <taxon>Multicrustacea</taxon>
        <taxon>Malacostraca</taxon>
        <taxon>Eumalacostraca</taxon>
        <taxon>Eucarida</taxon>
        <taxon>Decapoda</taxon>
        <taxon>Pleocyemata</taxon>
        <taxon>Brachyura</taxon>
        <taxon>Eubrachyura</taxon>
        <taxon>Portunoidea</taxon>
        <taxon>Portunidae</taxon>
        <taxon>Portuninae</taxon>
        <taxon>Portunus</taxon>
    </lineage>
</organism>
<dbReference type="AlphaFoldDB" id="A0A5B7EUU4"/>
<protein>
    <submittedName>
        <fullName evidence="1">Uncharacterized protein</fullName>
    </submittedName>
</protein>
<sequence>MKNRPNPVKLQGSPVYNQIISKPLELFAGNELSIYNPNLLDLANSMEEERAIRNLLALLVVLMNFVNKELLDGVSHLLHQDS</sequence>
<reference evidence="1 2" key="1">
    <citation type="submission" date="2019-05" db="EMBL/GenBank/DDBJ databases">
        <title>Another draft genome of Portunus trituberculatus and its Hox gene families provides insights of decapod evolution.</title>
        <authorList>
            <person name="Jeong J.-H."/>
            <person name="Song I."/>
            <person name="Kim S."/>
            <person name="Choi T."/>
            <person name="Kim D."/>
            <person name="Ryu S."/>
            <person name="Kim W."/>
        </authorList>
    </citation>
    <scope>NUCLEOTIDE SEQUENCE [LARGE SCALE GENOMIC DNA]</scope>
    <source>
        <tissue evidence="1">Muscle</tissue>
    </source>
</reference>
<dbReference type="Proteomes" id="UP000324222">
    <property type="component" value="Unassembled WGS sequence"/>
</dbReference>
<keyword evidence="2" id="KW-1185">Reference proteome</keyword>
<comment type="caution">
    <text evidence="1">The sequence shown here is derived from an EMBL/GenBank/DDBJ whole genome shotgun (WGS) entry which is preliminary data.</text>
</comment>
<accession>A0A5B7EUU4</accession>
<name>A0A5B7EUU4_PORTR</name>
<dbReference type="EMBL" id="VSRR010004072">
    <property type="protein sequence ID" value="MPC38461.1"/>
    <property type="molecule type" value="Genomic_DNA"/>
</dbReference>
<proteinExistence type="predicted"/>
<gene>
    <name evidence="1" type="ORF">E2C01_031968</name>
</gene>